<organism evidence="1">
    <name type="scientific">marine metagenome</name>
    <dbReference type="NCBI Taxonomy" id="408172"/>
    <lineage>
        <taxon>unclassified sequences</taxon>
        <taxon>metagenomes</taxon>
        <taxon>ecological metagenomes</taxon>
    </lineage>
</organism>
<proteinExistence type="predicted"/>
<sequence length="35" mass="3680">MSKRSPPALGGLGTYLYSRSNRNEGLAVSPAVSQD</sequence>
<reference evidence="1" key="1">
    <citation type="submission" date="2018-05" db="EMBL/GenBank/DDBJ databases">
        <authorList>
            <person name="Lanie J.A."/>
            <person name="Ng W.-L."/>
            <person name="Kazmierczak K.M."/>
            <person name="Andrzejewski T.M."/>
            <person name="Davidsen T.M."/>
            <person name="Wayne K.J."/>
            <person name="Tettelin H."/>
            <person name="Glass J.I."/>
            <person name="Rusch D."/>
            <person name="Podicherti R."/>
            <person name="Tsui H.-C.T."/>
            <person name="Winkler M.E."/>
        </authorList>
    </citation>
    <scope>NUCLEOTIDE SEQUENCE</scope>
</reference>
<gene>
    <name evidence="1" type="ORF">METZ01_LOCUS153550</name>
</gene>
<dbReference type="AlphaFoldDB" id="A0A382AGR3"/>
<name>A0A382AGR3_9ZZZZ</name>
<evidence type="ECO:0000313" key="1">
    <source>
        <dbReference type="EMBL" id="SVB00696.1"/>
    </source>
</evidence>
<protein>
    <submittedName>
        <fullName evidence="1">Uncharacterized protein</fullName>
    </submittedName>
</protein>
<accession>A0A382AGR3</accession>
<feature type="non-terminal residue" evidence="1">
    <location>
        <position position="35"/>
    </location>
</feature>
<dbReference type="EMBL" id="UINC01025325">
    <property type="protein sequence ID" value="SVB00696.1"/>
    <property type="molecule type" value="Genomic_DNA"/>
</dbReference>